<dbReference type="SUPFAM" id="SSF55729">
    <property type="entry name" value="Acyl-CoA N-acyltransferases (Nat)"/>
    <property type="match status" value="1"/>
</dbReference>
<keyword evidence="1" id="KW-0808">Transferase</keyword>
<feature type="domain" description="N-acetyltransferase" evidence="3">
    <location>
        <begin position="1"/>
        <end position="140"/>
    </location>
</feature>
<organism evidence="4 5">
    <name type="scientific">Lactobacillus corticis</name>
    <dbReference type="NCBI Taxonomy" id="2201249"/>
    <lineage>
        <taxon>Bacteria</taxon>
        <taxon>Bacillati</taxon>
        <taxon>Bacillota</taxon>
        <taxon>Bacilli</taxon>
        <taxon>Lactobacillales</taxon>
        <taxon>Lactobacillaceae</taxon>
        <taxon>Lactobacillus</taxon>
    </lineage>
</organism>
<evidence type="ECO:0000313" key="5">
    <source>
        <dbReference type="Proteomes" id="UP000677218"/>
    </source>
</evidence>
<accession>A0A916QK87</accession>
<name>A0A916QK87_9LACO</name>
<evidence type="ECO:0000313" key="4">
    <source>
        <dbReference type="EMBL" id="GFZ27348.1"/>
    </source>
</evidence>
<dbReference type="AlphaFoldDB" id="A0A916QK87"/>
<dbReference type="Pfam" id="PF13508">
    <property type="entry name" value="Acetyltransf_7"/>
    <property type="match status" value="1"/>
</dbReference>
<dbReference type="CDD" id="cd04301">
    <property type="entry name" value="NAT_SF"/>
    <property type="match status" value="1"/>
</dbReference>
<dbReference type="GO" id="GO:0016747">
    <property type="term" value="F:acyltransferase activity, transferring groups other than amino-acyl groups"/>
    <property type="evidence" value="ECO:0007669"/>
    <property type="project" value="InterPro"/>
</dbReference>
<keyword evidence="5" id="KW-1185">Reference proteome</keyword>
<dbReference type="Gene3D" id="3.40.630.30">
    <property type="match status" value="1"/>
</dbReference>
<dbReference type="RefSeq" id="WP_212781041.1">
    <property type="nucleotide sequence ID" value="NZ_BMAY01000009.1"/>
</dbReference>
<evidence type="ECO:0000256" key="1">
    <source>
        <dbReference type="ARBA" id="ARBA00022679"/>
    </source>
</evidence>
<keyword evidence="2" id="KW-0012">Acyltransferase</keyword>
<proteinExistence type="predicted"/>
<protein>
    <submittedName>
        <fullName evidence="4">Acetyltransferase</fullName>
    </submittedName>
</protein>
<dbReference type="PANTHER" id="PTHR43800:SF1">
    <property type="entry name" value="PEPTIDYL-LYSINE N-ACETYLTRANSFERASE YJAB"/>
    <property type="match status" value="1"/>
</dbReference>
<sequence length="140" mass="15913">MIRPMKFGDLDQIAGIWLDSNITAHNFLPKKYWEDQFPWVKHQIAQAQVFVAEEAGKIEGFIGLDGDEIEGLFVRAEARGRGVGSSLLNNTKNYHRHLSLHAYQKNQPAVKFYQAQGFKIAKAGEDPDTGESDYLMTWDK</sequence>
<dbReference type="InterPro" id="IPR016181">
    <property type="entry name" value="Acyl_CoA_acyltransferase"/>
</dbReference>
<dbReference type="InterPro" id="IPR000182">
    <property type="entry name" value="GNAT_dom"/>
</dbReference>
<dbReference type="PANTHER" id="PTHR43800">
    <property type="entry name" value="PEPTIDYL-LYSINE N-ACETYLTRANSFERASE YJAB"/>
    <property type="match status" value="1"/>
</dbReference>
<dbReference type="EMBL" id="BMAY01000009">
    <property type="protein sequence ID" value="GFZ27348.1"/>
    <property type="molecule type" value="Genomic_DNA"/>
</dbReference>
<evidence type="ECO:0000256" key="2">
    <source>
        <dbReference type="ARBA" id="ARBA00023315"/>
    </source>
</evidence>
<evidence type="ECO:0000259" key="3">
    <source>
        <dbReference type="PROSITE" id="PS51186"/>
    </source>
</evidence>
<comment type="caution">
    <text evidence="4">The sequence shown here is derived from an EMBL/GenBank/DDBJ whole genome shotgun (WGS) entry which is preliminary data.</text>
</comment>
<dbReference type="Proteomes" id="UP000677218">
    <property type="component" value="Unassembled WGS sequence"/>
</dbReference>
<reference evidence="4" key="1">
    <citation type="submission" date="2020-08" db="EMBL/GenBank/DDBJ databases">
        <title>Taxonomic study for Lactobacillus species isolated from hardwood bark.</title>
        <authorList>
            <person name="Tohno M."/>
            <person name="Tanizawa Y."/>
        </authorList>
    </citation>
    <scope>NUCLEOTIDE SEQUENCE</scope>
    <source>
        <strain evidence="4">B40</strain>
    </source>
</reference>
<gene>
    <name evidence="4" type="ORF">LCB40_12280</name>
</gene>
<dbReference type="PROSITE" id="PS51186">
    <property type="entry name" value="GNAT"/>
    <property type="match status" value="1"/>
</dbReference>